<dbReference type="AlphaFoldDB" id="A0A3S9MV68"/>
<organism evidence="1 2">
    <name type="scientific">Nonlabens ponticola</name>
    <dbReference type="NCBI Taxonomy" id="2496866"/>
    <lineage>
        <taxon>Bacteria</taxon>
        <taxon>Pseudomonadati</taxon>
        <taxon>Bacteroidota</taxon>
        <taxon>Flavobacteriia</taxon>
        <taxon>Flavobacteriales</taxon>
        <taxon>Flavobacteriaceae</taxon>
        <taxon>Nonlabens</taxon>
    </lineage>
</organism>
<dbReference type="Gene3D" id="1.20.1440.60">
    <property type="entry name" value="23S rRNA-intervening sequence"/>
    <property type="match status" value="1"/>
</dbReference>
<dbReference type="Proteomes" id="UP000279600">
    <property type="component" value="Chromosome"/>
</dbReference>
<protein>
    <submittedName>
        <fullName evidence="1">Four helix bundle protein</fullName>
    </submittedName>
</protein>
<gene>
    <name evidence="1" type="ORF">EJ995_02060</name>
</gene>
<keyword evidence="2" id="KW-1185">Reference proteome</keyword>
<dbReference type="RefSeq" id="WP_126445129.1">
    <property type="nucleotide sequence ID" value="NZ_CP034549.1"/>
</dbReference>
<dbReference type="OrthoDB" id="285993at2"/>
<evidence type="ECO:0000313" key="1">
    <source>
        <dbReference type="EMBL" id="AZQ43075.1"/>
    </source>
</evidence>
<dbReference type="Pfam" id="PF05635">
    <property type="entry name" value="23S_rRNA_IVP"/>
    <property type="match status" value="1"/>
</dbReference>
<dbReference type="EMBL" id="CP034549">
    <property type="protein sequence ID" value="AZQ43075.1"/>
    <property type="molecule type" value="Genomic_DNA"/>
</dbReference>
<evidence type="ECO:0000313" key="2">
    <source>
        <dbReference type="Proteomes" id="UP000279600"/>
    </source>
</evidence>
<dbReference type="PANTHER" id="PTHR38471">
    <property type="entry name" value="FOUR HELIX BUNDLE PROTEIN"/>
    <property type="match status" value="1"/>
</dbReference>
<dbReference type="PIRSF" id="PIRSF035652">
    <property type="entry name" value="CHP02436"/>
    <property type="match status" value="1"/>
</dbReference>
<dbReference type="NCBIfam" id="TIGR02436">
    <property type="entry name" value="four helix bundle protein"/>
    <property type="match status" value="1"/>
</dbReference>
<dbReference type="KEGG" id="noj:EJ995_02060"/>
<dbReference type="InterPro" id="IPR012657">
    <property type="entry name" value="23S_rRNA-intervening_sequence"/>
</dbReference>
<name>A0A3S9MV68_9FLAO</name>
<sequence length="119" mass="13548">MSKTNPIVDLSFQFSLEIIEFVQVLKEQKNWELSSQIFRSGTSIGANIHEAQGAESRNDFVHKLKIASKECLETDYWLQLCKTSQHLPTPPELLFEKRTSIAKLLSSIIASTKRNTPIK</sequence>
<proteinExistence type="predicted"/>
<dbReference type="PANTHER" id="PTHR38471:SF2">
    <property type="entry name" value="FOUR HELIX BUNDLE PROTEIN"/>
    <property type="match status" value="1"/>
</dbReference>
<reference evidence="1 2" key="1">
    <citation type="submission" date="2018-12" db="EMBL/GenBank/DDBJ databases">
        <title>Complete genome of Nonlabens sp. MJ115.</title>
        <authorList>
            <person name="Choi H.S."/>
            <person name="Jung J."/>
        </authorList>
    </citation>
    <scope>NUCLEOTIDE SEQUENCE [LARGE SCALE GENOMIC DNA]</scope>
    <source>
        <strain evidence="1 2">MJ115</strain>
    </source>
</reference>
<dbReference type="SUPFAM" id="SSF158446">
    <property type="entry name" value="IVS-encoded protein-like"/>
    <property type="match status" value="1"/>
</dbReference>
<dbReference type="InterPro" id="IPR036583">
    <property type="entry name" value="23S_rRNA_IVS_sf"/>
</dbReference>
<accession>A0A3S9MV68</accession>